<evidence type="ECO:0000313" key="1">
    <source>
        <dbReference type="EMBL" id="CCJ30921.1"/>
    </source>
</evidence>
<reference evidence="1 2" key="1">
    <citation type="journal article" date="2012" name="MBio">
        <title>De novo assembly of the Pneumocystis jirovecii genome from a single bronchoalveolar lavage fluid specimen from a patient.</title>
        <authorList>
            <person name="Cisse O.H."/>
            <person name="Pagni M."/>
            <person name="Hauser P.M."/>
        </authorList>
    </citation>
    <scope>NUCLEOTIDE SEQUENCE [LARGE SCALE GENOMIC DNA]</scope>
    <source>
        <strain evidence="1 2">SE8</strain>
    </source>
</reference>
<dbReference type="InParanoid" id="L0PEW4"/>
<dbReference type="Proteomes" id="UP000010422">
    <property type="component" value="Unassembled WGS sequence"/>
</dbReference>
<proteinExistence type="predicted"/>
<evidence type="ECO:0000313" key="2">
    <source>
        <dbReference type="Proteomes" id="UP000010422"/>
    </source>
</evidence>
<comment type="caution">
    <text evidence="1">The sequence shown here is derived from an EMBL/GenBank/DDBJ whole genome shotgun (WGS) entry which is preliminary data.</text>
</comment>
<accession>L0PEW4</accession>
<organism evidence="2">
    <name type="scientific">Pneumocystis jirovecii</name>
    <name type="common">Human pneumocystis pneumonia agent</name>
    <dbReference type="NCBI Taxonomy" id="42068"/>
    <lineage>
        <taxon>Eukaryota</taxon>
        <taxon>Fungi</taxon>
        <taxon>Dikarya</taxon>
        <taxon>Ascomycota</taxon>
        <taxon>Taphrinomycotina</taxon>
        <taxon>Pneumocystomycetes</taxon>
        <taxon>Pneumocystaceae</taxon>
        <taxon>Pneumocystis</taxon>
    </lineage>
</organism>
<name>L0PEW4_PNEJI</name>
<gene>
    <name evidence="1" type="ORF">PNEJI1_000697</name>
</gene>
<protein>
    <submittedName>
        <fullName evidence="1">Uncharacterized protein</fullName>
    </submittedName>
</protein>
<dbReference type="EMBL" id="CAKM01000272">
    <property type="protein sequence ID" value="CCJ30921.1"/>
    <property type="molecule type" value="Genomic_DNA"/>
</dbReference>
<dbReference type="VEuPathDB" id="FungiDB:PNEJI1_000697"/>
<sequence length="208" mass="22836">MPIPQYNNNYHQYCSRSKYIKLMAITVRPICWKRKRETVVPLVADSYEVSNVVPYEVSVEFESVTCVESSVDDVVDGANGIVTVLVTVSVTVFVIIIVPSDAVASLDELGLVPFKEDCNDSSAFPLDEEPLAPSFDTSVVFFPSDTVEFELPEPTALLADSVELLATESGERPFVLDILELDNELVVLEIGVELGEIVTSTSLLLNTK</sequence>
<dbReference type="AlphaFoldDB" id="L0PEW4"/>